<evidence type="ECO:0000256" key="19">
    <source>
        <dbReference type="ARBA" id="ARBA00033291"/>
    </source>
</evidence>
<dbReference type="GO" id="GO:0046872">
    <property type="term" value="F:metal ion binding"/>
    <property type="evidence" value="ECO:0007669"/>
    <property type="project" value="UniProtKB-KW"/>
</dbReference>
<dbReference type="UniPathway" id="UPA00378"/>
<keyword evidence="14" id="KW-0325">Glycoprotein</keyword>
<dbReference type="PANTHER" id="PTHR46420">
    <property type="entry name" value="BETA-1,4-GLUCURONYLTRANSFERASE 1"/>
    <property type="match status" value="1"/>
</dbReference>
<accession>A0A7R9J2A5</accession>
<evidence type="ECO:0000256" key="17">
    <source>
        <dbReference type="ARBA" id="ARBA00032175"/>
    </source>
</evidence>
<keyword evidence="7" id="KW-0808">Transferase</keyword>
<evidence type="ECO:0000256" key="3">
    <source>
        <dbReference type="ARBA" id="ARBA00004922"/>
    </source>
</evidence>
<keyword evidence="8" id="KW-0812">Transmembrane</keyword>
<evidence type="ECO:0000256" key="13">
    <source>
        <dbReference type="ARBA" id="ARBA00023136"/>
    </source>
</evidence>
<organism evidence="21">
    <name type="scientific">Timema californicum</name>
    <name type="common">California timema</name>
    <name type="synonym">Walking stick</name>
    <dbReference type="NCBI Taxonomy" id="61474"/>
    <lineage>
        <taxon>Eukaryota</taxon>
        <taxon>Metazoa</taxon>
        <taxon>Ecdysozoa</taxon>
        <taxon>Arthropoda</taxon>
        <taxon>Hexapoda</taxon>
        <taxon>Insecta</taxon>
        <taxon>Pterygota</taxon>
        <taxon>Neoptera</taxon>
        <taxon>Polyneoptera</taxon>
        <taxon>Phasmatodea</taxon>
        <taxon>Timematodea</taxon>
        <taxon>Timematoidea</taxon>
        <taxon>Timematidae</taxon>
        <taxon>Timema</taxon>
    </lineage>
</organism>
<keyword evidence="11" id="KW-1133">Transmembrane helix</keyword>
<dbReference type="EMBL" id="OE180328">
    <property type="protein sequence ID" value="CAD7571069.1"/>
    <property type="molecule type" value="Genomic_DNA"/>
</dbReference>
<comment type="pathway">
    <text evidence="3">Protein modification; protein glycosylation.</text>
</comment>
<evidence type="ECO:0000256" key="5">
    <source>
        <dbReference type="ARBA" id="ARBA00017962"/>
    </source>
</evidence>
<dbReference type="InterPro" id="IPR043189">
    <property type="entry name" value="B4GAT1"/>
</dbReference>
<dbReference type="GO" id="GO:0035269">
    <property type="term" value="P:protein O-linked glycosylation via mannose"/>
    <property type="evidence" value="ECO:0007669"/>
    <property type="project" value="TreeGrafter"/>
</dbReference>
<proteinExistence type="inferred from homology"/>
<evidence type="ECO:0000256" key="20">
    <source>
        <dbReference type="ARBA" id="ARBA00047852"/>
    </source>
</evidence>
<comment type="similarity">
    <text evidence="4">Belongs to the glycosyltransferase 49 family.</text>
</comment>
<dbReference type="GO" id="GO:0015020">
    <property type="term" value="F:glucuronosyltransferase activity"/>
    <property type="evidence" value="ECO:0007669"/>
    <property type="project" value="InterPro"/>
</dbReference>
<keyword evidence="9" id="KW-0479">Metal-binding</keyword>
<sequence>MQLVSVLFDLPLCQPTLKQAKIGCRLWNLSIVSVLILTFSNILLTVRLLHYSDCSKHAMPLPDIEPSHEDRELSLLKVPELPSSVVKANIGSAACKNFPNETENTSNRGVSSKNVNSVFQINSRLGRWDARHLFKAFDFAIVGDKFVALSERFTVCLATQSSLEKMHSLVQVAHHWSGAISAAIFAASDEFKLLEWYVGYLRKCFPLVRERVSFHLMFSKDRPPSNSKSEFPKKPKMDCHKPEAVLDELVRLRRPETGKWRVKNAYPQNHMRNLARRNCQSSHVFLTDVDIIPSARLAEGLDTFLRTNRCKGKCAYVIPTYEIDDRVKFPHNKTDLIRLAKKGLARPFHHKVFIFNQFATNFSKGQNNAYVRQRKTGKYDGENISNRKPLGLRAALGINEDAEWLNKEEVEKHIEHWLFIIYSRTSLVRPRLVRPQLKSMHGRLVDDWSAIVDVPLWQSNEGLENSAVHVSHNVTNFEFLYEPFYVAPDTVPAHDERFIGYGYTRNTQVYEMYVAGYQFQVLSPIFTCHWGLQNKKGRPSWRERQNSLNRRHFEVFKAEVFARYRKDPSKMVTSKKMVKVVR</sequence>
<evidence type="ECO:0000256" key="12">
    <source>
        <dbReference type="ARBA" id="ARBA00023034"/>
    </source>
</evidence>
<dbReference type="GO" id="GO:0000139">
    <property type="term" value="C:Golgi membrane"/>
    <property type="evidence" value="ECO:0007669"/>
    <property type="project" value="UniProtKB-SubCell"/>
</dbReference>
<evidence type="ECO:0000256" key="18">
    <source>
        <dbReference type="ARBA" id="ARBA00032181"/>
    </source>
</evidence>
<keyword evidence="12" id="KW-0333">Golgi apparatus</keyword>
<evidence type="ECO:0000256" key="16">
    <source>
        <dbReference type="ARBA" id="ARBA00030723"/>
    </source>
</evidence>
<dbReference type="PANTHER" id="PTHR46420:SF1">
    <property type="entry name" value="BETA-1,4-GLUCURONYLTRANSFERASE 1"/>
    <property type="match status" value="1"/>
</dbReference>
<keyword evidence="10" id="KW-0735">Signal-anchor</keyword>
<keyword evidence="6" id="KW-0328">Glycosyltransferase</keyword>
<keyword evidence="13" id="KW-0472">Membrane</keyword>
<evidence type="ECO:0000256" key="6">
    <source>
        <dbReference type="ARBA" id="ARBA00022676"/>
    </source>
</evidence>
<comment type="cofactor">
    <cofactor evidence="1">
        <name>Mn(2+)</name>
        <dbReference type="ChEBI" id="CHEBI:29035"/>
    </cofactor>
</comment>
<dbReference type="Pfam" id="PF13896">
    <property type="entry name" value="Glyco_transf_49"/>
    <property type="match status" value="2"/>
</dbReference>
<gene>
    <name evidence="21" type="ORF">TCMB3V08_LOCUS3754</name>
</gene>
<evidence type="ECO:0000256" key="7">
    <source>
        <dbReference type="ARBA" id="ARBA00022679"/>
    </source>
</evidence>
<evidence type="ECO:0000256" key="8">
    <source>
        <dbReference type="ARBA" id="ARBA00022692"/>
    </source>
</evidence>
<comment type="subcellular location">
    <subcellularLocation>
        <location evidence="2">Golgi apparatus membrane</location>
        <topology evidence="2">Single-pass type II membrane protein</topology>
    </subcellularLocation>
</comment>
<evidence type="ECO:0000256" key="15">
    <source>
        <dbReference type="ARBA" id="ARBA00023211"/>
    </source>
</evidence>
<evidence type="ECO:0000256" key="10">
    <source>
        <dbReference type="ARBA" id="ARBA00022968"/>
    </source>
</evidence>
<evidence type="ECO:0000256" key="4">
    <source>
        <dbReference type="ARBA" id="ARBA00008539"/>
    </source>
</evidence>
<protein>
    <recommendedName>
        <fullName evidence="5">Beta-1,4-glucuronyltransferase 1</fullName>
    </recommendedName>
    <alternativeName>
        <fullName evidence="16">I-beta-1,3-N-acetylglucosaminyltransferase</fullName>
    </alternativeName>
    <alternativeName>
        <fullName evidence="19">N-acetyllactosaminide beta-1,3-N-acetylglucosaminyltransferase</fullName>
    </alternativeName>
    <alternativeName>
        <fullName evidence="17">Poly-N-acetyllactosamine extension enzyme</fullName>
    </alternativeName>
    <alternativeName>
        <fullName evidence="18">UDP-GlcNAc:betaGal beta-1,3-N-acetylglucosaminyltransferase 1</fullName>
    </alternativeName>
</protein>
<evidence type="ECO:0000256" key="2">
    <source>
        <dbReference type="ARBA" id="ARBA00004323"/>
    </source>
</evidence>
<dbReference type="AlphaFoldDB" id="A0A7R9J2A5"/>
<reference evidence="21" key="1">
    <citation type="submission" date="2020-11" db="EMBL/GenBank/DDBJ databases">
        <authorList>
            <person name="Tran Van P."/>
        </authorList>
    </citation>
    <scope>NUCLEOTIDE SEQUENCE</scope>
</reference>
<evidence type="ECO:0000313" key="21">
    <source>
        <dbReference type="EMBL" id="CAD7571069.1"/>
    </source>
</evidence>
<evidence type="ECO:0000256" key="11">
    <source>
        <dbReference type="ARBA" id="ARBA00022989"/>
    </source>
</evidence>
<evidence type="ECO:0000256" key="9">
    <source>
        <dbReference type="ARBA" id="ARBA00022723"/>
    </source>
</evidence>
<evidence type="ECO:0000256" key="1">
    <source>
        <dbReference type="ARBA" id="ARBA00001936"/>
    </source>
</evidence>
<keyword evidence="15" id="KW-0464">Manganese</keyword>
<name>A0A7R9J2A5_TIMCA</name>
<comment type="catalytic activity">
    <reaction evidence="20">
        <text>3-O-[beta-D-Xyl-(1-&gt;4)-Rib-ol-P-Rib-ol-P-3-beta-D-GalNAc-(1-&gt;3)-beta-D-GlcNAc-(1-&gt;4)-(O-6-P-alpha-D-Man)]-Thr-[protein] + UDP-alpha-D-glucuronate = 3-O-[beta-D-GlcA-(1-&gt;3)-beta-D-Xyl-(1-&gt;4)-Rib-ol-P-Rib-ol-P-3-beta-D-GalNAc-(1-&gt;3)-beta-D-GlcNAc-(1-&gt;4)-(O-6-P-alpha-D-Man)]-Thr-[protein] + UDP + H(+)</text>
        <dbReference type="Rhea" id="RHEA:46860"/>
        <dbReference type="Rhea" id="RHEA-COMP:15023"/>
        <dbReference type="Rhea" id="RHEA-COMP:17482"/>
        <dbReference type="ChEBI" id="CHEBI:15378"/>
        <dbReference type="ChEBI" id="CHEBI:58052"/>
        <dbReference type="ChEBI" id="CHEBI:58223"/>
        <dbReference type="ChEBI" id="CHEBI:142405"/>
        <dbReference type="ChEBI" id="CHEBI:177336"/>
    </reaction>
</comment>
<evidence type="ECO:0000256" key="14">
    <source>
        <dbReference type="ARBA" id="ARBA00023180"/>
    </source>
</evidence>